<evidence type="ECO:0000313" key="1">
    <source>
        <dbReference type="EMBL" id="GEU43647.1"/>
    </source>
</evidence>
<reference evidence="1" key="1">
    <citation type="journal article" date="2019" name="Sci. Rep.">
        <title>Draft genome of Tanacetum cinerariifolium, the natural source of mosquito coil.</title>
        <authorList>
            <person name="Yamashiro T."/>
            <person name="Shiraishi A."/>
            <person name="Satake H."/>
            <person name="Nakayama K."/>
        </authorList>
    </citation>
    <scope>NUCLEOTIDE SEQUENCE</scope>
</reference>
<accession>A0A6L2K4I9</accession>
<comment type="caution">
    <text evidence="1">The sequence shown here is derived from an EMBL/GenBank/DDBJ whole genome shotgun (WGS) entry which is preliminary data.</text>
</comment>
<feature type="non-terminal residue" evidence="1">
    <location>
        <position position="1"/>
    </location>
</feature>
<gene>
    <name evidence="1" type="ORF">Tci_015625</name>
</gene>
<name>A0A6L2K4I9_TANCI</name>
<dbReference type="EMBL" id="BKCJ010001739">
    <property type="protein sequence ID" value="GEU43647.1"/>
    <property type="molecule type" value="Genomic_DNA"/>
</dbReference>
<protein>
    <submittedName>
        <fullName evidence="1">Peptidase C48, SUMO/sentrin/Ubl1</fullName>
    </submittedName>
</protein>
<organism evidence="1">
    <name type="scientific">Tanacetum cinerariifolium</name>
    <name type="common">Dalmatian daisy</name>
    <name type="synonym">Chrysanthemum cinerariifolium</name>
    <dbReference type="NCBI Taxonomy" id="118510"/>
    <lineage>
        <taxon>Eukaryota</taxon>
        <taxon>Viridiplantae</taxon>
        <taxon>Streptophyta</taxon>
        <taxon>Embryophyta</taxon>
        <taxon>Tracheophyta</taxon>
        <taxon>Spermatophyta</taxon>
        <taxon>Magnoliopsida</taxon>
        <taxon>eudicotyledons</taxon>
        <taxon>Gunneridae</taxon>
        <taxon>Pentapetalae</taxon>
        <taxon>asterids</taxon>
        <taxon>campanulids</taxon>
        <taxon>Asterales</taxon>
        <taxon>Asteraceae</taxon>
        <taxon>Asteroideae</taxon>
        <taxon>Anthemideae</taxon>
        <taxon>Anthemidinae</taxon>
        <taxon>Tanacetum</taxon>
    </lineage>
</organism>
<dbReference type="AlphaFoldDB" id="A0A6L2K4I9"/>
<proteinExistence type="predicted"/>
<sequence length="119" mass="13177">TTNRNARICQVGLGAQAQGVLGGMCGTVQVIKIKLAEISYCGLRNSIEGEVKDLLKMFDLAYKFETENDEQTRISIIVNAIKNMIERDPVMMKTMVENQEGDVAKNVVENQEGDAVRIN</sequence>